<reference evidence="1 2" key="1">
    <citation type="submission" date="2018-02" db="EMBL/GenBank/DDBJ databases">
        <title>Comparative genomes isolates from brazilian mangrove.</title>
        <authorList>
            <person name="Araujo J.E."/>
            <person name="Taketani R.G."/>
            <person name="Silva M.C.P."/>
            <person name="Loureco M.V."/>
            <person name="Andreote F.D."/>
        </authorList>
    </citation>
    <scope>NUCLEOTIDE SEQUENCE [LARGE SCALE GENOMIC DNA]</scope>
    <source>
        <strain evidence="1 2">NAP PRIS-MGV</strain>
    </source>
</reference>
<dbReference type="AlphaFoldDB" id="A0A2S8FSZ6"/>
<organism evidence="1 2">
    <name type="scientific">Blastopirellula marina</name>
    <dbReference type="NCBI Taxonomy" id="124"/>
    <lineage>
        <taxon>Bacteria</taxon>
        <taxon>Pseudomonadati</taxon>
        <taxon>Planctomycetota</taxon>
        <taxon>Planctomycetia</taxon>
        <taxon>Pirellulales</taxon>
        <taxon>Pirellulaceae</taxon>
        <taxon>Blastopirellula</taxon>
    </lineage>
</organism>
<dbReference type="InterPro" id="IPR035944">
    <property type="entry name" value="YfbM-like_sf"/>
</dbReference>
<dbReference type="EMBL" id="PUIB01000016">
    <property type="protein sequence ID" value="PQO35180.1"/>
    <property type="molecule type" value="Genomic_DNA"/>
</dbReference>
<dbReference type="RefSeq" id="WP_105355012.1">
    <property type="nucleotide sequence ID" value="NZ_PUIB01000016.1"/>
</dbReference>
<dbReference type="OrthoDB" id="9860327at2"/>
<evidence type="ECO:0000313" key="1">
    <source>
        <dbReference type="EMBL" id="PQO35180.1"/>
    </source>
</evidence>
<comment type="caution">
    <text evidence="1">The sequence shown here is derived from an EMBL/GenBank/DDBJ whole genome shotgun (WGS) entry which is preliminary data.</text>
</comment>
<protein>
    <recommendedName>
        <fullName evidence="3">DUF1877 domain-containing protein</fullName>
    </recommendedName>
</protein>
<sequence length="145" mass="15965">MGVRASLTEISPDAFEQIASGGEPELKDGKRHALDKAWYDYYWMTGSGAAPLKKAITGDCLHPQSSQTLEQFYAGSHDYYAGFASPRFVLELANALSGLTYPDLKQTFAENDRELRDYDWEAFQVLQSAYVEAAAAGNGLMILIA</sequence>
<proteinExistence type="predicted"/>
<accession>A0A2S8FSZ6</accession>
<dbReference type="Gene3D" id="3.40.1760.10">
    <property type="entry name" value="YfbM-like super family"/>
    <property type="match status" value="1"/>
</dbReference>
<evidence type="ECO:0008006" key="3">
    <source>
        <dbReference type="Google" id="ProtNLM"/>
    </source>
</evidence>
<name>A0A2S8FSZ6_9BACT</name>
<gene>
    <name evidence="1" type="ORF">C5Y98_14620</name>
</gene>
<dbReference type="SUPFAM" id="SSF111069">
    <property type="entry name" value="Hypothetical protein yfbM"/>
    <property type="match status" value="1"/>
</dbReference>
<evidence type="ECO:0000313" key="2">
    <source>
        <dbReference type="Proteomes" id="UP000239388"/>
    </source>
</evidence>
<dbReference type="Proteomes" id="UP000239388">
    <property type="component" value="Unassembled WGS sequence"/>
</dbReference>